<sequence>MFQSQPICILQAGTTVDGRVIEQNIIDEIAESYNPETYTARINEEHYDWSIKYGSVLSVEKREDKLFAVVKPNSYLLRAIEQGQLLHTSCEFVEKFSDTGKAYLTGLALTDKPASLGTTQIHLSSKDDGKVHVVSNFALKPEQFSVESDETEVSLFQKFKNWLNGEKPIEQLSQQEEEDEMSKETEDLLKQSIEQTNKLSEQLGQLVEKLNSKDTPQEPVVTEPPKQPEVNPLEDEVKKLSSQMEELTTKLSTITDEQERKLAGQDTETEDYL</sequence>
<evidence type="ECO:0000313" key="2">
    <source>
        <dbReference type="EMBL" id="PNI06192.1"/>
    </source>
</evidence>
<dbReference type="Pfam" id="PF05929">
    <property type="entry name" value="Phage_GPO"/>
    <property type="match status" value="1"/>
</dbReference>
<evidence type="ECO:0000256" key="1">
    <source>
        <dbReference type="SAM" id="MobiDB-lite"/>
    </source>
</evidence>
<organism evidence="2 3">
    <name type="scientific">Vibrio diazotrophicus</name>
    <dbReference type="NCBI Taxonomy" id="685"/>
    <lineage>
        <taxon>Bacteria</taxon>
        <taxon>Pseudomonadati</taxon>
        <taxon>Pseudomonadota</taxon>
        <taxon>Gammaproteobacteria</taxon>
        <taxon>Vibrionales</taxon>
        <taxon>Vibrionaceae</taxon>
        <taxon>Vibrio</taxon>
    </lineage>
</organism>
<feature type="region of interest" description="Disordered" evidence="1">
    <location>
        <begin position="209"/>
        <end position="273"/>
    </location>
</feature>
<gene>
    <name evidence="2" type="ORF">C1N32_04115</name>
</gene>
<dbReference type="EMBL" id="POSK01000002">
    <property type="protein sequence ID" value="PNI06192.1"/>
    <property type="molecule type" value="Genomic_DNA"/>
</dbReference>
<reference evidence="2 3" key="1">
    <citation type="submission" date="2018-01" db="EMBL/GenBank/DDBJ databases">
        <title>Draft genome sequences of six Vibrio diazotrophicus strains isolated from deep-sea sediments of the Baltic Sea.</title>
        <authorList>
            <person name="Castillo D."/>
            <person name="Vandieken V."/>
            <person name="Chiang O."/>
            <person name="Middelboe M."/>
        </authorList>
    </citation>
    <scope>NUCLEOTIDE SEQUENCE [LARGE SCALE GENOMIC DNA]</scope>
    <source>
        <strain evidence="2 3">60.27F</strain>
    </source>
</reference>
<comment type="caution">
    <text evidence="2">The sequence shown here is derived from an EMBL/GenBank/DDBJ whole genome shotgun (WGS) entry which is preliminary data.</text>
</comment>
<name>A0A2J8I6N6_VIBDI</name>
<dbReference type="InterPro" id="IPR009228">
    <property type="entry name" value="Capsid_scaffold_GpO"/>
</dbReference>
<accession>A0A2J8I6N6</accession>
<evidence type="ECO:0000313" key="3">
    <source>
        <dbReference type="Proteomes" id="UP000236449"/>
    </source>
</evidence>
<dbReference type="Proteomes" id="UP000236449">
    <property type="component" value="Unassembled WGS sequence"/>
</dbReference>
<dbReference type="RefSeq" id="WP_102965480.1">
    <property type="nucleotide sequence ID" value="NZ_POSK01000002.1"/>
</dbReference>
<dbReference type="AlphaFoldDB" id="A0A2J8I6N6"/>
<proteinExistence type="predicted"/>
<feature type="compositionally biased region" description="Polar residues" evidence="1">
    <location>
        <begin position="240"/>
        <end position="255"/>
    </location>
</feature>
<dbReference type="OrthoDB" id="5625143at2"/>
<protein>
    <submittedName>
        <fullName evidence="2">Phage capsid protein</fullName>
    </submittedName>
</protein>